<name>K4AII5_SETIT</name>
<keyword evidence="4" id="KW-1185">Reference proteome</keyword>
<evidence type="ECO:0000313" key="2">
    <source>
        <dbReference type="EMBL" id="RCV39997.1"/>
    </source>
</evidence>
<dbReference type="OrthoDB" id="691733at2759"/>
<keyword evidence="1" id="KW-1133">Transmembrane helix</keyword>
<reference evidence="2" key="2">
    <citation type="submission" date="2015-07" db="EMBL/GenBank/DDBJ databases">
        <authorList>
            <person name="Noorani M."/>
        </authorList>
    </citation>
    <scope>NUCLEOTIDE SEQUENCE</scope>
    <source>
        <strain evidence="2">Yugu1</strain>
    </source>
</reference>
<dbReference type="EMBL" id="CM003536">
    <property type="protein sequence ID" value="RCV39997.1"/>
    <property type="molecule type" value="Genomic_DNA"/>
</dbReference>
<dbReference type="PANTHER" id="PTHR33530">
    <property type="entry name" value="OS01G0147100 PROTEIN"/>
    <property type="match status" value="1"/>
</dbReference>
<evidence type="ECO:0000313" key="4">
    <source>
        <dbReference type="Proteomes" id="UP000004995"/>
    </source>
</evidence>
<dbReference type="InterPro" id="IPR022149">
    <property type="entry name" value="DUF3681"/>
</dbReference>
<dbReference type="Gramene" id="KQK86222">
    <property type="protein sequence ID" value="KQK86222"/>
    <property type="gene ID" value="SETIT_038697mg"/>
</dbReference>
<protein>
    <submittedName>
        <fullName evidence="2 3">Uncharacterized protein</fullName>
    </submittedName>
</protein>
<evidence type="ECO:0000313" key="3">
    <source>
        <dbReference type="EnsemblPlants" id="KQK86222"/>
    </source>
</evidence>
<proteinExistence type="predicted"/>
<keyword evidence="1" id="KW-0472">Membrane</keyword>
<accession>K4AII5</accession>
<feature type="transmembrane region" description="Helical" evidence="1">
    <location>
        <begin position="96"/>
        <end position="117"/>
    </location>
</feature>
<dbReference type="AlphaFoldDB" id="K4AII5"/>
<dbReference type="Pfam" id="PF12442">
    <property type="entry name" value="DUF3681"/>
    <property type="match status" value="1"/>
</dbReference>
<evidence type="ECO:0000256" key="1">
    <source>
        <dbReference type="SAM" id="Phobius"/>
    </source>
</evidence>
<sequence length="118" mass="12418">MEFTTLMIKIACLIPEACRNAGKLPAALITSGIVQAAAALALVVFRSPAGIFSHGKAPFYLYYGILVAVIIFGFVEASVGFYVSGDLTRRGAIGMTILWISILPIVLVAGLGGFVILK</sequence>
<dbReference type="OMA" id="VGMTILW"/>
<dbReference type="EMBL" id="AGNK02005291">
    <property type="status" value="NOT_ANNOTATED_CDS"/>
    <property type="molecule type" value="Genomic_DNA"/>
</dbReference>
<dbReference type="eggNOG" id="ENOG502R4D0">
    <property type="taxonomic scope" value="Eukaryota"/>
</dbReference>
<dbReference type="EnsemblPlants" id="KQK86222">
    <property type="protein sequence ID" value="KQK86222"/>
    <property type="gene ID" value="SETIT_038697mg"/>
</dbReference>
<feature type="transmembrane region" description="Helical" evidence="1">
    <location>
        <begin position="26"/>
        <end position="47"/>
    </location>
</feature>
<feature type="transmembrane region" description="Helical" evidence="1">
    <location>
        <begin position="59"/>
        <end position="84"/>
    </location>
</feature>
<keyword evidence="1" id="KW-0812">Transmembrane</keyword>
<dbReference type="Proteomes" id="UP000004995">
    <property type="component" value="Unassembled WGS sequence"/>
</dbReference>
<dbReference type="HOGENOM" id="CLU_129564_1_0_1"/>
<organism evidence="3 4">
    <name type="scientific">Setaria italica</name>
    <name type="common">Foxtail millet</name>
    <name type="synonym">Panicum italicum</name>
    <dbReference type="NCBI Taxonomy" id="4555"/>
    <lineage>
        <taxon>Eukaryota</taxon>
        <taxon>Viridiplantae</taxon>
        <taxon>Streptophyta</taxon>
        <taxon>Embryophyta</taxon>
        <taxon>Tracheophyta</taxon>
        <taxon>Spermatophyta</taxon>
        <taxon>Magnoliopsida</taxon>
        <taxon>Liliopsida</taxon>
        <taxon>Poales</taxon>
        <taxon>Poaceae</taxon>
        <taxon>PACMAD clade</taxon>
        <taxon>Panicoideae</taxon>
        <taxon>Panicodae</taxon>
        <taxon>Paniceae</taxon>
        <taxon>Cenchrinae</taxon>
        <taxon>Setaria</taxon>
    </lineage>
</organism>
<gene>
    <name evidence="2" type="ORF">SETIT_9G016100v2</name>
</gene>
<reference evidence="3" key="3">
    <citation type="submission" date="2018-08" db="UniProtKB">
        <authorList>
            <consortium name="EnsemblPlants"/>
        </authorList>
    </citation>
    <scope>IDENTIFICATION</scope>
    <source>
        <strain evidence="3">Yugu1</strain>
    </source>
</reference>
<reference evidence="2 4" key="1">
    <citation type="journal article" date="2012" name="Nat. Biotechnol.">
        <title>Reference genome sequence of the model plant Setaria.</title>
        <authorList>
            <person name="Bennetzen J.L."/>
            <person name="Schmutz J."/>
            <person name="Wang H."/>
            <person name="Percifield R."/>
            <person name="Hawkins J."/>
            <person name="Pontaroli A.C."/>
            <person name="Estep M."/>
            <person name="Feng L."/>
            <person name="Vaughn J.N."/>
            <person name="Grimwood J."/>
            <person name="Jenkins J."/>
            <person name="Barry K."/>
            <person name="Lindquist E."/>
            <person name="Hellsten U."/>
            <person name="Deshpande S."/>
            <person name="Wang X."/>
            <person name="Wu X."/>
            <person name="Mitros T."/>
            <person name="Triplett J."/>
            <person name="Yang X."/>
            <person name="Ye C.Y."/>
            <person name="Mauro-Herrera M."/>
            <person name="Wang L."/>
            <person name="Li P."/>
            <person name="Sharma M."/>
            <person name="Sharma R."/>
            <person name="Ronald P.C."/>
            <person name="Panaud O."/>
            <person name="Kellogg E.A."/>
            <person name="Brutnell T.P."/>
            <person name="Doust A.N."/>
            <person name="Tuskan G.A."/>
            <person name="Rokhsar D."/>
            <person name="Devos K.M."/>
        </authorList>
    </citation>
    <scope>NUCLEOTIDE SEQUENCE [LARGE SCALE GENOMIC DNA]</scope>
    <source>
        <strain evidence="4">cv. Yugu1</strain>
        <strain evidence="2">Yugu1</strain>
    </source>
</reference>
<dbReference type="PANTHER" id="PTHR33530:SF12">
    <property type="entry name" value="MAJOR FACILITATOR SUPERFAMILY (MFS) PROFILE DOMAIN-CONTAINING PROTEIN"/>
    <property type="match status" value="1"/>
</dbReference>